<reference evidence="6 9" key="2">
    <citation type="submission" date="2018-06" db="EMBL/GenBank/DDBJ databases">
        <authorList>
            <consortium name="Pathogen Informatics"/>
            <person name="Doyle S."/>
        </authorList>
    </citation>
    <scope>NUCLEOTIDE SEQUENCE [LARGE SCALE GENOMIC DNA]</scope>
    <source>
        <strain evidence="6 9">NCTC12714</strain>
    </source>
</reference>
<dbReference type="InterPro" id="IPR011146">
    <property type="entry name" value="HIT-like"/>
</dbReference>
<accession>A0A099U0B4</accession>
<evidence type="ECO:0000259" key="5">
    <source>
        <dbReference type="PROSITE" id="PS51084"/>
    </source>
</evidence>
<keyword evidence="9" id="KW-1185">Reference proteome</keyword>
<keyword evidence="1" id="KW-0547">Nucleotide-binding</keyword>
<evidence type="ECO:0000313" key="6">
    <source>
        <dbReference type="EMBL" id="STQ86598.1"/>
    </source>
</evidence>
<dbReference type="RefSeq" id="WP_034557552.1">
    <property type="nucleotide sequence ID" value="NZ_FZML01000003.1"/>
</dbReference>
<feature type="active site" description="Tele-AMP-histidine intermediate" evidence="2">
    <location>
        <position position="151"/>
    </location>
</feature>
<protein>
    <submittedName>
        <fullName evidence="7">HIT domain-containing protein</fullName>
    </submittedName>
    <submittedName>
        <fullName evidence="6">Histidine triad family protein</fullName>
        <ecNumber evidence="6">2.7.7.53</ecNumber>
    </submittedName>
</protein>
<dbReference type="EMBL" id="UGJE01000002">
    <property type="protein sequence ID" value="STQ86598.1"/>
    <property type="molecule type" value="Genomic_DNA"/>
</dbReference>
<feature type="binding site" evidence="3">
    <location>
        <position position="153"/>
    </location>
    <ligand>
        <name>substrate</name>
    </ligand>
</feature>
<evidence type="ECO:0000256" key="4">
    <source>
        <dbReference type="PROSITE-ProRule" id="PRU00464"/>
    </source>
</evidence>
<evidence type="ECO:0000256" key="2">
    <source>
        <dbReference type="PIRSR" id="PIRSR639383-1"/>
    </source>
</evidence>
<dbReference type="OrthoDB" id="9784774at2"/>
<feature type="domain" description="HIT" evidence="5">
    <location>
        <begin position="57"/>
        <end position="164"/>
    </location>
</feature>
<dbReference type="Pfam" id="PF01230">
    <property type="entry name" value="HIT"/>
    <property type="match status" value="1"/>
</dbReference>
<dbReference type="GO" id="GO:0003877">
    <property type="term" value="F:ATP:ADP adenylyltransferase activity"/>
    <property type="evidence" value="ECO:0007669"/>
    <property type="project" value="UniProtKB-EC"/>
</dbReference>
<dbReference type="EMBL" id="JRPD02000004">
    <property type="protein sequence ID" value="TLE00834.1"/>
    <property type="molecule type" value="Genomic_DNA"/>
</dbReference>
<keyword evidence="6" id="KW-0548">Nucleotidyltransferase</keyword>
<gene>
    <name evidence="7" type="ORF">LS73_002710</name>
    <name evidence="6" type="ORF">NCTC12714_01409</name>
</gene>
<name>A0A099U0B4_9HELI</name>
<dbReference type="GO" id="GO:0000166">
    <property type="term" value="F:nucleotide binding"/>
    <property type="evidence" value="ECO:0007669"/>
    <property type="project" value="UniProtKB-KW"/>
</dbReference>
<evidence type="ECO:0000256" key="3">
    <source>
        <dbReference type="PIRSR" id="PIRSR639383-2"/>
    </source>
</evidence>
<dbReference type="STRING" id="216.LS73_03255"/>
<proteinExistence type="predicted"/>
<evidence type="ECO:0000313" key="7">
    <source>
        <dbReference type="EMBL" id="TLE00834.1"/>
    </source>
</evidence>
<reference evidence="7 8" key="1">
    <citation type="journal article" date="2014" name="Genome Announc.">
        <title>Draft genome sequences of eight enterohepatic helicobacter species isolated from both laboratory and wild rodents.</title>
        <authorList>
            <person name="Sheh A."/>
            <person name="Shen Z."/>
            <person name="Fox J.G."/>
        </authorList>
    </citation>
    <scope>NUCLEOTIDE SEQUENCE [LARGE SCALE GENOMIC DNA]</scope>
    <source>
        <strain evidence="7 8">ST1</strain>
    </source>
</reference>
<dbReference type="EC" id="2.7.7.53" evidence="6"/>
<keyword evidence="6" id="KW-0808">Transferase</keyword>
<dbReference type="CDD" id="cd01275">
    <property type="entry name" value="FHIT"/>
    <property type="match status" value="1"/>
</dbReference>
<dbReference type="PANTHER" id="PTHR42997">
    <property type="entry name" value="HIT FAMILY HYDROLASE"/>
    <property type="match status" value="1"/>
</dbReference>
<dbReference type="Proteomes" id="UP000255139">
    <property type="component" value="Unassembled WGS sequence"/>
</dbReference>
<evidence type="ECO:0000256" key="1">
    <source>
        <dbReference type="ARBA" id="ARBA00022741"/>
    </source>
</evidence>
<dbReference type="PANTHER" id="PTHR42997:SF1">
    <property type="entry name" value="AP-4-A PHOSPHORYLASE"/>
    <property type="match status" value="1"/>
</dbReference>
<dbReference type="SUPFAM" id="SSF54197">
    <property type="entry name" value="HIT-like"/>
    <property type="match status" value="1"/>
</dbReference>
<sequence>MYNNIYSPWRSPYFSSIDNDICVFCNISKQIFNSNSINYDNNCANNEHNINRYSLPKKYRNIEIEKELYVFYNDSLCFGVMNLYPYTPGHFMLIPHSHVDSPSLLSQEIWLHINGIGQRAIAMLEEYGASGINMGINIRQAAGAGIPKHLHLHFVPRFESDTNFITVIGNTRVYGIEFKLIFDKITKLAEKYLY</sequence>
<dbReference type="Proteomes" id="UP000029922">
    <property type="component" value="Unassembled WGS sequence"/>
</dbReference>
<evidence type="ECO:0000313" key="8">
    <source>
        <dbReference type="Proteomes" id="UP000029922"/>
    </source>
</evidence>
<dbReference type="AlphaFoldDB" id="A0A099U0B4"/>
<feature type="binding site" evidence="3">
    <location>
        <position position="82"/>
    </location>
    <ligand>
        <name>substrate</name>
    </ligand>
</feature>
<evidence type="ECO:0000313" key="9">
    <source>
        <dbReference type="Proteomes" id="UP000255139"/>
    </source>
</evidence>
<dbReference type="PROSITE" id="PS51084">
    <property type="entry name" value="HIT_2"/>
    <property type="match status" value="1"/>
</dbReference>
<dbReference type="InterPro" id="IPR039383">
    <property type="entry name" value="FHIT"/>
</dbReference>
<feature type="short sequence motif" description="Histidine triad motif" evidence="4">
    <location>
        <begin position="149"/>
        <end position="153"/>
    </location>
</feature>
<dbReference type="InterPro" id="IPR052908">
    <property type="entry name" value="AP-4-A_phosphorylase"/>
</dbReference>
<organism evidence="6 9">
    <name type="scientific">Helicobacter muridarum</name>
    <dbReference type="NCBI Taxonomy" id="216"/>
    <lineage>
        <taxon>Bacteria</taxon>
        <taxon>Pseudomonadati</taxon>
        <taxon>Campylobacterota</taxon>
        <taxon>Epsilonproteobacteria</taxon>
        <taxon>Campylobacterales</taxon>
        <taxon>Helicobacteraceae</taxon>
        <taxon>Helicobacter</taxon>
    </lineage>
</organism>
<dbReference type="Gene3D" id="3.30.428.10">
    <property type="entry name" value="HIT-like"/>
    <property type="match status" value="1"/>
</dbReference>
<dbReference type="InterPro" id="IPR036265">
    <property type="entry name" value="HIT-like_sf"/>
</dbReference>